<feature type="domain" description="Ig-like" evidence="3">
    <location>
        <begin position="6"/>
        <end position="99"/>
    </location>
</feature>
<keyword evidence="2" id="KW-0393">Immunoglobulin domain</keyword>
<dbReference type="SUPFAM" id="SSF48726">
    <property type="entry name" value="Immunoglobulin"/>
    <property type="match status" value="1"/>
</dbReference>
<evidence type="ECO:0000313" key="4">
    <source>
        <dbReference type="EMBL" id="VEL16926.1"/>
    </source>
</evidence>
<dbReference type="Proteomes" id="UP000784294">
    <property type="component" value="Unassembled WGS sequence"/>
</dbReference>
<sequence>PEGHQPEFTKKPPAVINLKAGQTFAVEAEVNGQPEPNVSWYKSGLEIVPDHRHRFERGPEVGQVRLVLCPCDLEDEGDYQVVATNTFGIAKVYIRITVSSPQRSPSPLAPTHLVPVFHPPAQEVPAQPAFQAM</sequence>
<comment type="caution">
    <text evidence="4">The sequence shown here is derived from an EMBL/GenBank/DDBJ whole genome shotgun (WGS) entry which is preliminary data.</text>
</comment>
<gene>
    <name evidence="4" type="ORF">PXEA_LOCUS10366</name>
</gene>
<dbReference type="InterPro" id="IPR007110">
    <property type="entry name" value="Ig-like_dom"/>
</dbReference>
<organism evidence="4 5">
    <name type="scientific">Protopolystoma xenopodis</name>
    <dbReference type="NCBI Taxonomy" id="117903"/>
    <lineage>
        <taxon>Eukaryota</taxon>
        <taxon>Metazoa</taxon>
        <taxon>Spiralia</taxon>
        <taxon>Lophotrochozoa</taxon>
        <taxon>Platyhelminthes</taxon>
        <taxon>Monogenea</taxon>
        <taxon>Polyopisthocotylea</taxon>
        <taxon>Polystomatidea</taxon>
        <taxon>Polystomatidae</taxon>
        <taxon>Protopolystoma</taxon>
    </lineage>
</organism>
<name>A0A448WPH7_9PLAT</name>
<evidence type="ECO:0000313" key="5">
    <source>
        <dbReference type="Proteomes" id="UP000784294"/>
    </source>
</evidence>
<evidence type="ECO:0000259" key="3">
    <source>
        <dbReference type="PROSITE" id="PS50835"/>
    </source>
</evidence>
<evidence type="ECO:0000256" key="2">
    <source>
        <dbReference type="ARBA" id="ARBA00023319"/>
    </source>
</evidence>
<dbReference type="OrthoDB" id="6159398at2759"/>
<protein>
    <recommendedName>
        <fullName evidence="3">Ig-like domain-containing protein</fullName>
    </recommendedName>
</protein>
<dbReference type="SMART" id="SM00409">
    <property type="entry name" value="IG"/>
    <property type="match status" value="1"/>
</dbReference>
<dbReference type="Gene3D" id="2.60.40.10">
    <property type="entry name" value="Immunoglobulins"/>
    <property type="match status" value="1"/>
</dbReference>
<feature type="non-terminal residue" evidence="4">
    <location>
        <position position="1"/>
    </location>
</feature>
<dbReference type="InterPro" id="IPR013783">
    <property type="entry name" value="Ig-like_fold"/>
</dbReference>
<dbReference type="AlphaFoldDB" id="A0A448WPH7"/>
<keyword evidence="1" id="KW-1015">Disulfide bond</keyword>
<reference evidence="4" key="1">
    <citation type="submission" date="2018-11" db="EMBL/GenBank/DDBJ databases">
        <authorList>
            <consortium name="Pathogen Informatics"/>
        </authorList>
    </citation>
    <scope>NUCLEOTIDE SEQUENCE</scope>
</reference>
<dbReference type="InterPro" id="IPR036179">
    <property type="entry name" value="Ig-like_dom_sf"/>
</dbReference>
<dbReference type="EMBL" id="CAAALY010030410">
    <property type="protein sequence ID" value="VEL16926.1"/>
    <property type="molecule type" value="Genomic_DNA"/>
</dbReference>
<dbReference type="InterPro" id="IPR013098">
    <property type="entry name" value="Ig_I-set"/>
</dbReference>
<dbReference type="Pfam" id="PF07679">
    <property type="entry name" value="I-set"/>
    <property type="match status" value="1"/>
</dbReference>
<dbReference type="InterPro" id="IPR003599">
    <property type="entry name" value="Ig_sub"/>
</dbReference>
<keyword evidence="5" id="KW-1185">Reference proteome</keyword>
<dbReference type="FunFam" id="2.60.40.10:FF:000032">
    <property type="entry name" value="palladin isoform X1"/>
    <property type="match status" value="1"/>
</dbReference>
<accession>A0A448WPH7</accession>
<evidence type="ECO:0000256" key="1">
    <source>
        <dbReference type="ARBA" id="ARBA00023157"/>
    </source>
</evidence>
<proteinExistence type="predicted"/>
<dbReference type="PROSITE" id="PS50835">
    <property type="entry name" value="IG_LIKE"/>
    <property type="match status" value="1"/>
</dbReference>
<dbReference type="PANTHER" id="PTHR47633">
    <property type="entry name" value="IMMUNOGLOBULIN"/>
    <property type="match status" value="1"/>
</dbReference>